<proteinExistence type="inferred from homology"/>
<name>A0AAV9X8S3_9PEZI</name>
<dbReference type="EMBL" id="JAVHJO010000009">
    <property type="protein sequence ID" value="KAK6537569.1"/>
    <property type="molecule type" value="Genomic_DNA"/>
</dbReference>
<dbReference type="GO" id="GO:0005737">
    <property type="term" value="C:cytoplasm"/>
    <property type="evidence" value="ECO:0007669"/>
    <property type="project" value="TreeGrafter"/>
</dbReference>
<dbReference type="InterPro" id="IPR011600">
    <property type="entry name" value="Pept_C14_caspase"/>
</dbReference>
<evidence type="ECO:0000313" key="4">
    <source>
        <dbReference type="Proteomes" id="UP001365542"/>
    </source>
</evidence>
<feature type="domain" description="Peptidase C14 caspase" evidence="2">
    <location>
        <begin position="11"/>
        <end position="312"/>
    </location>
</feature>
<sequence length="738" mass="81746">MTLSHGTHNTWALLIGINCYVPGRAGNTRSVLYPNLKGCVSDTLAVKKYLETIGVQNIALLTSTADPKSDRPIEEGTDKIPIFANVERELDYIIKKASPGDLVYIHYSGHGIRREALGTQEGQRFSGDKINGTALALADVMDGGPYLTGYQLGVFVKRMVKQKDLRVTLILDSCFSGRGTRDATSSTASYVSYRTGGEGFDSVVLPIDREVDNSIAEIDRKIGESSESRNAIVKASWLANPTGCTILTACDFNESAREETRVGTQSTHGAFTFYMLEKLQQSLASSRRPTHAHVRDYVETKLSVSHKQSPVLHGDGEHIFFGKEKVVERPLCRILTQTDDEVELDIGYAQGVNLGAVYNLYPEGEVPGSDDATPLKACVTDVSPSFPFRSTATIMRPDDYMGPINVKSGSAMLDTWALPETTVDISPSLWKALDSAGIPLNTLGDELASVGIIISDPSDKTNSKQSYILDINKKQILQIYIKTKSNNRERIQRTPKISIADSNWAKDLTTVLNHICRHQSLRNIKNTDRFCQLPPDCLEVVVKQRVGRRLRPLEKVDGIYNATHGTQIVYNFRLSDKYTASRYLFASFYMFNATWGISKLHPAPGQPSIQLSTSKFERFMLEMDVPPPRCAEDPDGIEDVIRVFLCTANKSWEDVSLEELPTEMLVTPLKEEETIVDATVSEDVDEVLMDVEMGERNAVLKNPGDCEDDDVDFDEKWGYVDIVVRTSPMIEGVAGALV</sequence>
<dbReference type="InterPro" id="IPR050452">
    <property type="entry name" value="Metacaspase"/>
</dbReference>
<evidence type="ECO:0000256" key="1">
    <source>
        <dbReference type="ARBA" id="ARBA00009005"/>
    </source>
</evidence>
<evidence type="ECO:0000259" key="2">
    <source>
        <dbReference type="Pfam" id="PF00656"/>
    </source>
</evidence>
<reference evidence="3 4" key="1">
    <citation type="submission" date="2019-10" db="EMBL/GenBank/DDBJ databases">
        <authorList>
            <person name="Palmer J.M."/>
        </authorList>
    </citation>
    <scope>NUCLEOTIDE SEQUENCE [LARGE SCALE GENOMIC DNA]</scope>
    <source>
        <strain evidence="3 4">TWF694</strain>
    </source>
</reference>
<keyword evidence="4" id="KW-1185">Reference proteome</keyword>
<accession>A0AAV9X8S3</accession>
<comment type="caution">
    <text evidence="3">The sequence shown here is derived from an EMBL/GenBank/DDBJ whole genome shotgun (WGS) entry which is preliminary data.</text>
</comment>
<comment type="similarity">
    <text evidence="1">Belongs to the peptidase C14B family.</text>
</comment>
<dbReference type="GO" id="GO:0006508">
    <property type="term" value="P:proteolysis"/>
    <property type="evidence" value="ECO:0007669"/>
    <property type="project" value="InterPro"/>
</dbReference>
<dbReference type="GO" id="GO:0004197">
    <property type="term" value="F:cysteine-type endopeptidase activity"/>
    <property type="evidence" value="ECO:0007669"/>
    <property type="project" value="InterPro"/>
</dbReference>
<dbReference type="Pfam" id="PF00656">
    <property type="entry name" value="Peptidase_C14"/>
    <property type="match status" value="1"/>
</dbReference>
<dbReference type="Gene3D" id="3.40.50.1460">
    <property type="match status" value="1"/>
</dbReference>
<gene>
    <name evidence="3" type="ORF">TWF694_011751</name>
</gene>
<protein>
    <recommendedName>
        <fullName evidence="2">Peptidase C14 caspase domain-containing protein</fullName>
    </recommendedName>
</protein>
<dbReference type="AlphaFoldDB" id="A0AAV9X8S3"/>
<dbReference type="PANTHER" id="PTHR48104:SF30">
    <property type="entry name" value="METACASPASE-1"/>
    <property type="match status" value="1"/>
</dbReference>
<organism evidence="3 4">
    <name type="scientific">Orbilia ellipsospora</name>
    <dbReference type="NCBI Taxonomy" id="2528407"/>
    <lineage>
        <taxon>Eukaryota</taxon>
        <taxon>Fungi</taxon>
        <taxon>Dikarya</taxon>
        <taxon>Ascomycota</taxon>
        <taxon>Pezizomycotina</taxon>
        <taxon>Orbiliomycetes</taxon>
        <taxon>Orbiliales</taxon>
        <taxon>Orbiliaceae</taxon>
        <taxon>Orbilia</taxon>
    </lineage>
</organism>
<dbReference type="PANTHER" id="PTHR48104">
    <property type="entry name" value="METACASPASE-4"/>
    <property type="match status" value="1"/>
</dbReference>
<dbReference type="Proteomes" id="UP001365542">
    <property type="component" value="Unassembled WGS sequence"/>
</dbReference>
<evidence type="ECO:0000313" key="3">
    <source>
        <dbReference type="EMBL" id="KAK6537569.1"/>
    </source>
</evidence>